<feature type="compositionally biased region" description="Polar residues" evidence="1">
    <location>
        <begin position="551"/>
        <end position="560"/>
    </location>
</feature>
<feature type="region of interest" description="Disordered" evidence="1">
    <location>
        <begin position="432"/>
        <end position="470"/>
    </location>
</feature>
<sequence length="1045" mass="108997">MPIPRTSTTSSLSSNGLTNLTSQPAPPTAILMHPDAIHCLKRRQLVNLCGRLGLKANGKNTDLIARLQDFAAKNINSAGPTAGCLPVLRPIRTSDSNERSPSPPPGIESPVGSSSHTPSPAAGDQMHSAEGAEGSSNRASASPSVAVSSAFRPAPLPEAEHPDKEEEVLTGECEEDQQMSLDCALDSDVPSASEMLLEPTDDASANDHGEEDLILSHSEREAEDVDDEHQTDDCAGLMRDPLSDSSLSTYIDPTTTIRAVLNTQPSMISHLAPSSPYLSSAATTSRLPSVPDDEPASAETELTTGAGEEFAPAAPLTKTGSWKSFRSATSLSEGAAVAAHALVDGFRGLKASASAVLSPNKAGKRKRNDDEAQHEDSFVMLESPATLVRRLEELRNPDTSMDHATVPILAQHQGPPAKPSDDNRVIKSRPRQSLAVQAADANRSSAAPSPLQNGNRKDLAPTSPPSMTNEAFSATSASLLADINARLAAQGIAPLRAMPGTSEARAMYENKSSGLKPSASTLTRFDSAHGKAFDQMDSIANHYAARRGKTSKSTTARSSGTSSPASRRRDAARSPAISRAATTSSLAVQAAAASAPKRQRMEPKNAASNGTSFGSRFVGAVRGAFRPRTASGNAEPTDAARAVTQMATATTAAAKIPAVVKKTTSSTTFGIRFGKKIAGQTGQSKRAIGASTITATAGARTASSTTGLSISSTTSNLSRSNGSAAPPSSASSLARSKTHTQLSNGAVQSPRSTASTISSRTESLPGKKKPVFDLQASLARKPQGYTPYSASETIQQLKMQSQTLVGGPVTGEAVRSPTSTAAKEFSGAEHSLPRFTGMSPSKTMPSLTAVVAPGLPSSAAAGSKLISSASQHTLRRATGSIASTASKRPASSAPSTTRHLAPRARAASSAQGPARKTRSSVSIASSAAGKSKQQQVAIKVSSRAARPKARLSKKGAEIAREAMGSTIQTKRSRKTAQVAKTKEEGRREEENAHVDVDVEMRDEESAEDKAQSRYQGHEPVENTKRLRRGLRRSQGLRKPSNVAES</sequence>
<keyword evidence="3" id="KW-1185">Reference proteome</keyword>
<protein>
    <recommendedName>
        <fullName evidence="4">SAP domain-containing protein</fullName>
    </recommendedName>
</protein>
<feature type="compositionally biased region" description="Basic and acidic residues" evidence="1">
    <location>
        <begin position="980"/>
        <end position="999"/>
    </location>
</feature>
<feature type="region of interest" description="Disordered" evidence="1">
    <location>
        <begin position="545"/>
        <end position="613"/>
    </location>
</feature>
<feature type="compositionally biased region" description="Basic and acidic residues" evidence="1">
    <location>
        <begin position="1007"/>
        <end position="1024"/>
    </location>
</feature>
<feature type="compositionally biased region" description="Low complexity" evidence="1">
    <location>
        <begin position="573"/>
        <end position="595"/>
    </location>
</feature>
<feature type="region of interest" description="Disordered" evidence="1">
    <location>
        <begin position="217"/>
        <end position="240"/>
    </location>
</feature>
<feature type="region of interest" description="Disordered" evidence="1">
    <location>
        <begin position="1"/>
        <end position="26"/>
    </location>
</feature>
<dbReference type="AlphaFoldDB" id="A0A0P1BD99"/>
<feature type="compositionally biased region" description="Acidic residues" evidence="1">
    <location>
        <begin position="165"/>
        <end position="175"/>
    </location>
</feature>
<name>A0A0P1BD99_9BASI</name>
<feature type="compositionally biased region" description="Low complexity" evidence="1">
    <location>
        <begin position="1"/>
        <end position="22"/>
    </location>
</feature>
<dbReference type="Proteomes" id="UP000054845">
    <property type="component" value="Unassembled WGS sequence"/>
</dbReference>
<feature type="compositionally biased region" description="Low complexity" evidence="1">
    <location>
        <begin position="697"/>
        <end position="735"/>
    </location>
</feature>
<accession>A0A0P1BD99</accession>
<feature type="region of interest" description="Disordered" evidence="1">
    <location>
        <begin position="697"/>
        <end position="770"/>
    </location>
</feature>
<dbReference type="EMBL" id="CCYA01000206">
    <property type="protein sequence ID" value="CEH13222.1"/>
    <property type="molecule type" value="Genomic_DNA"/>
</dbReference>
<feature type="compositionally biased region" description="Basic residues" evidence="1">
    <location>
        <begin position="1025"/>
        <end position="1035"/>
    </location>
</feature>
<feature type="region of interest" description="Disordered" evidence="1">
    <location>
        <begin position="357"/>
        <end position="377"/>
    </location>
</feature>
<feature type="compositionally biased region" description="Acidic residues" evidence="1">
    <location>
        <begin position="221"/>
        <end position="230"/>
    </location>
</feature>
<feature type="compositionally biased region" description="Basic and acidic residues" evidence="1">
    <location>
        <begin position="367"/>
        <end position="377"/>
    </location>
</feature>
<feature type="region of interest" description="Disordered" evidence="1">
    <location>
        <begin position="275"/>
        <end position="315"/>
    </location>
</feature>
<feature type="compositionally biased region" description="Low complexity" evidence="1">
    <location>
        <begin position="135"/>
        <end position="153"/>
    </location>
</feature>
<dbReference type="OrthoDB" id="5964929at2759"/>
<evidence type="ECO:0000313" key="3">
    <source>
        <dbReference type="Proteomes" id="UP000054845"/>
    </source>
</evidence>
<dbReference type="STRING" id="401625.A0A0P1BD99"/>
<feature type="region of interest" description="Disordered" evidence="1">
    <location>
        <begin position="876"/>
        <end position="1045"/>
    </location>
</feature>
<reference evidence="2 3" key="1">
    <citation type="submission" date="2014-09" db="EMBL/GenBank/DDBJ databases">
        <authorList>
            <person name="Magalhaes I.L.F."/>
            <person name="Oliveira U."/>
            <person name="Santos F.R."/>
            <person name="Vidigal T.H.D.A."/>
            <person name="Brescovit A.D."/>
            <person name="Santos A.J."/>
        </authorList>
    </citation>
    <scope>NUCLEOTIDE SEQUENCE [LARGE SCALE GENOMIC DNA]</scope>
</reference>
<feature type="compositionally biased region" description="Low complexity" evidence="1">
    <location>
        <begin position="297"/>
        <end position="311"/>
    </location>
</feature>
<evidence type="ECO:0000313" key="2">
    <source>
        <dbReference type="EMBL" id="CEH13222.1"/>
    </source>
</evidence>
<feature type="compositionally biased region" description="Polar residues" evidence="1">
    <location>
        <begin position="442"/>
        <end position="454"/>
    </location>
</feature>
<feature type="compositionally biased region" description="Polar residues" evidence="1">
    <location>
        <begin position="739"/>
        <end position="762"/>
    </location>
</feature>
<evidence type="ECO:0008006" key="4">
    <source>
        <dbReference type="Google" id="ProtNLM"/>
    </source>
</evidence>
<proteinExistence type="predicted"/>
<organism evidence="2 3">
    <name type="scientific">Ceraceosorus bombacis</name>
    <dbReference type="NCBI Taxonomy" id="401625"/>
    <lineage>
        <taxon>Eukaryota</taxon>
        <taxon>Fungi</taxon>
        <taxon>Dikarya</taxon>
        <taxon>Basidiomycota</taxon>
        <taxon>Ustilaginomycotina</taxon>
        <taxon>Exobasidiomycetes</taxon>
        <taxon>Ceraceosorales</taxon>
        <taxon>Ceraceosoraceae</taxon>
        <taxon>Ceraceosorus</taxon>
    </lineage>
</organism>
<feature type="region of interest" description="Disordered" evidence="1">
    <location>
        <begin position="79"/>
        <end position="175"/>
    </location>
</feature>
<evidence type="ECO:0000256" key="1">
    <source>
        <dbReference type="SAM" id="MobiDB-lite"/>
    </source>
</evidence>
<feature type="compositionally biased region" description="Low complexity" evidence="1">
    <location>
        <begin position="275"/>
        <end position="285"/>
    </location>
</feature>